<evidence type="ECO:0000313" key="6">
    <source>
        <dbReference type="Proteomes" id="UP000614424"/>
    </source>
</evidence>
<evidence type="ECO:0000256" key="4">
    <source>
        <dbReference type="ARBA" id="ARBA00051722"/>
    </source>
</evidence>
<evidence type="ECO:0000256" key="3">
    <source>
        <dbReference type="ARBA" id="ARBA00022801"/>
    </source>
</evidence>
<dbReference type="Gene3D" id="3.20.20.140">
    <property type="entry name" value="Metal-dependent hydrolases"/>
    <property type="match status" value="1"/>
</dbReference>
<dbReference type="EC" id="3.1.3.48" evidence="2"/>
<dbReference type="Pfam" id="PF19567">
    <property type="entry name" value="CpsB_CapC"/>
    <property type="match status" value="1"/>
</dbReference>
<dbReference type="EMBL" id="JACNJZ010000104">
    <property type="protein sequence ID" value="MBC8317777.1"/>
    <property type="molecule type" value="Genomic_DNA"/>
</dbReference>
<comment type="catalytic activity">
    <reaction evidence="4">
        <text>O-phospho-L-tyrosyl-[protein] + H2O = L-tyrosyl-[protein] + phosphate</text>
        <dbReference type="Rhea" id="RHEA:10684"/>
        <dbReference type="Rhea" id="RHEA-COMP:10136"/>
        <dbReference type="Rhea" id="RHEA-COMP:20101"/>
        <dbReference type="ChEBI" id="CHEBI:15377"/>
        <dbReference type="ChEBI" id="CHEBI:43474"/>
        <dbReference type="ChEBI" id="CHEBI:46858"/>
        <dbReference type="ChEBI" id="CHEBI:61978"/>
        <dbReference type="EC" id="3.1.3.48"/>
    </reaction>
</comment>
<dbReference type="InterPro" id="IPR016667">
    <property type="entry name" value="Caps_polysacc_synth_CpsB/CapC"/>
</dbReference>
<comment type="caution">
    <text evidence="5">The sequence shown here is derived from an EMBL/GenBank/DDBJ whole genome shotgun (WGS) entry which is preliminary data.</text>
</comment>
<dbReference type="InterPro" id="IPR016195">
    <property type="entry name" value="Pol/histidinol_Pase-like"/>
</dbReference>
<dbReference type="PIRSF" id="PIRSF016557">
    <property type="entry name" value="Caps_synth_CpsB"/>
    <property type="match status" value="1"/>
</dbReference>
<gene>
    <name evidence="5" type="ORF">H8E41_07705</name>
</gene>
<reference evidence="5 6" key="1">
    <citation type="submission" date="2020-08" db="EMBL/GenBank/DDBJ databases">
        <title>Bridging the membrane lipid divide: bacteria of the FCB group superphylum have the potential to synthesize archaeal ether lipids.</title>
        <authorList>
            <person name="Villanueva L."/>
            <person name="Von Meijenfeldt F.A.B."/>
            <person name="Westbye A.B."/>
            <person name="Yadav S."/>
            <person name="Hopmans E.C."/>
            <person name="Dutilh B.E."/>
            <person name="Sinninghe Damste J.S."/>
        </authorList>
    </citation>
    <scope>NUCLEOTIDE SEQUENCE [LARGE SCALE GENOMIC DNA]</scope>
    <source>
        <strain evidence="5">NIOZ-UU47</strain>
    </source>
</reference>
<comment type="similarity">
    <text evidence="1">Belongs to the metallo-dependent hydrolases superfamily. CpsB/CapC family.</text>
</comment>
<dbReference type="GO" id="GO:0004725">
    <property type="term" value="F:protein tyrosine phosphatase activity"/>
    <property type="evidence" value="ECO:0007669"/>
    <property type="project" value="UniProtKB-EC"/>
</dbReference>
<proteinExistence type="inferred from homology"/>
<name>A0A8J6NE29_9BACT</name>
<dbReference type="SUPFAM" id="SSF89550">
    <property type="entry name" value="PHP domain-like"/>
    <property type="match status" value="1"/>
</dbReference>
<dbReference type="PANTHER" id="PTHR39181:SF1">
    <property type="entry name" value="TYROSINE-PROTEIN PHOSPHATASE YWQE"/>
    <property type="match status" value="1"/>
</dbReference>
<dbReference type="GO" id="GO:0030145">
    <property type="term" value="F:manganese ion binding"/>
    <property type="evidence" value="ECO:0007669"/>
    <property type="project" value="InterPro"/>
</dbReference>
<dbReference type="PANTHER" id="PTHR39181">
    <property type="entry name" value="TYROSINE-PROTEIN PHOSPHATASE YWQE"/>
    <property type="match status" value="1"/>
</dbReference>
<dbReference type="Proteomes" id="UP000614424">
    <property type="component" value="Unassembled WGS sequence"/>
</dbReference>
<evidence type="ECO:0000256" key="1">
    <source>
        <dbReference type="ARBA" id="ARBA00005750"/>
    </source>
</evidence>
<accession>A0A8J6NE29</accession>
<evidence type="ECO:0000256" key="2">
    <source>
        <dbReference type="ARBA" id="ARBA00013064"/>
    </source>
</evidence>
<protein>
    <recommendedName>
        <fullName evidence="2">protein-tyrosine-phosphatase</fullName>
        <ecNumber evidence="2">3.1.3.48</ecNumber>
    </recommendedName>
</protein>
<keyword evidence="3" id="KW-0378">Hydrolase</keyword>
<dbReference type="AlphaFoldDB" id="A0A8J6NE29"/>
<sequence length="232" mass="25434">MIDIHCHILPGIDDGARNAKESLRMAMIAAADGVKKIVATPHVKETIHSADFLKKCVTKLNDILQKRQVPVEILYGADAYALLAPEDLKRYTINNTRYILIEFPYTHIPLNAADILFKMALQGLTPIITHPERIPTVIANPETLLSLLKGDVYVQITADSLVGNFGSKAQDCAIYLLKKGAVHFIASDAHSSIVRRPILSGAVDLAERIIGKEKARMLVEDNPLAVITGKPL</sequence>
<organism evidence="5 6">
    <name type="scientific">Candidatus Desulfobia pelagia</name>
    <dbReference type="NCBI Taxonomy" id="2841692"/>
    <lineage>
        <taxon>Bacteria</taxon>
        <taxon>Pseudomonadati</taxon>
        <taxon>Thermodesulfobacteriota</taxon>
        <taxon>Desulfobulbia</taxon>
        <taxon>Desulfobulbales</taxon>
        <taxon>Desulfobulbaceae</taxon>
        <taxon>Candidatus Desulfobia</taxon>
    </lineage>
</organism>
<evidence type="ECO:0000313" key="5">
    <source>
        <dbReference type="EMBL" id="MBC8317777.1"/>
    </source>
</evidence>